<dbReference type="PATRIC" id="fig|2041.4.peg.715"/>
<dbReference type="Proteomes" id="UP000067689">
    <property type="component" value="Chromosome"/>
</dbReference>
<sequence>MSEPQTVTPRHLRNLLAASPDCFLGLVEGEVRVVDGGDDEGALEIVSAADLRDRVGDDPDDYVLEDEAESLTVATQQRGG</sequence>
<dbReference type="RefSeq" id="WP_067854660.1">
    <property type="nucleotide sequence ID" value="NZ_CP011502.1"/>
</dbReference>
<keyword evidence="2" id="KW-1185">Reference proteome</keyword>
<dbReference type="AlphaFoldDB" id="A0A0U4C6L8"/>
<organism evidence="1 2">
    <name type="scientific">Aeromicrobium erythreum</name>
    <dbReference type="NCBI Taxonomy" id="2041"/>
    <lineage>
        <taxon>Bacteria</taxon>
        <taxon>Bacillati</taxon>
        <taxon>Actinomycetota</taxon>
        <taxon>Actinomycetes</taxon>
        <taxon>Propionibacteriales</taxon>
        <taxon>Nocardioidaceae</taxon>
        <taxon>Aeromicrobium</taxon>
    </lineage>
</organism>
<evidence type="ECO:0000313" key="1">
    <source>
        <dbReference type="EMBL" id="ALX03819.1"/>
    </source>
</evidence>
<reference evidence="1 2" key="1">
    <citation type="journal article" date="1991" name="Int. J. Syst. Bacteriol.">
        <title>Description of the erythromycin-producing bacterium Arthrobacter sp. strain NRRL B-3381 as Aeromicrobium erythreum gen. nov., sp. nov.</title>
        <authorList>
            <person name="Miller E.S."/>
            <person name="Woese C.R."/>
            <person name="Brenner S."/>
        </authorList>
    </citation>
    <scope>NUCLEOTIDE SEQUENCE [LARGE SCALE GENOMIC DNA]</scope>
    <source>
        <strain evidence="1 2">AR18</strain>
    </source>
</reference>
<gene>
    <name evidence="1" type="ORF">AERYTH_03415</name>
</gene>
<dbReference type="KEGG" id="aer:AERYTH_03415"/>
<accession>A0A0U4C6L8</accession>
<dbReference type="EMBL" id="CP011502">
    <property type="protein sequence ID" value="ALX03819.1"/>
    <property type="molecule type" value="Genomic_DNA"/>
</dbReference>
<evidence type="ECO:0000313" key="2">
    <source>
        <dbReference type="Proteomes" id="UP000067689"/>
    </source>
</evidence>
<proteinExistence type="predicted"/>
<name>A0A0U4C6L8_9ACTN</name>
<protein>
    <submittedName>
        <fullName evidence="1">Uncharacterized protein</fullName>
    </submittedName>
</protein>
<dbReference type="STRING" id="2041.AERYTH_03415"/>